<keyword evidence="6" id="KW-0406">Ion transport</keyword>
<gene>
    <name evidence="11" type="ORF">LSH36_70g05035</name>
</gene>
<dbReference type="PANTHER" id="PTHR32261:SF1">
    <property type="entry name" value="CALCIUM HOMEOSTASIS MODULATOR PROTEIN"/>
    <property type="match status" value="1"/>
</dbReference>
<protein>
    <submittedName>
        <fullName evidence="11">Uncharacterized protein</fullName>
    </submittedName>
</protein>
<keyword evidence="8" id="KW-0407">Ion channel</keyword>
<sequence length="357" mass="40991">MAKSVVGIDCSGILRVIIKRIRYIRNLVVFLLVWAIQAAVTGLFFRCPCYEVTPGNDIPYRRFSYSILWFVVPAFLLWIISLLLLERLWRCLIGCRNRPRPYPDQGCHCFWTTLGESLQAPVSWLFLVFIDGTFMECSMAYTPSNCLDTANTTPANLETILDKNTEARWKSAVIGLSLALVMMASYFLVLVCYKCCSSTSYYQSSYTEHIQNIEEEAFADAAREENYPVFKARWKALFQYGTDQDWTDASSLPFTKPVKKKSGFVHSYFQGMRFGAEQSFMDIEILPSYRAVTRENAYENKDLQANGTSQTHMHNANEKASKSDQDGQRRNPQKKKHATRKVHMKSPHETDQEESEA</sequence>
<dbReference type="EMBL" id="JAODUP010000070">
    <property type="protein sequence ID" value="KAK2164028.1"/>
    <property type="molecule type" value="Genomic_DNA"/>
</dbReference>
<feature type="transmembrane region" description="Helical" evidence="10">
    <location>
        <begin position="172"/>
        <end position="191"/>
    </location>
</feature>
<evidence type="ECO:0000256" key="8">
    <source>
        <dbReference type="ARBA" id="ARBA00023303"/>
    </source>
</evidence>
<dbReference type="Pfam" id="PF14798">
    <property type="entry name" value="Ca_hom_mod"/>
    <property type="match status" value="1"/>
</dbReference>
<keyword evidence="5 10" id="KW-1133">Transmembrane helix</keyword>
<evidence type="ECO:0000256" key="7">
    <source>
        <dbReference type="ARBA" id="ARBA00023136"/>
    </source>
</evidence>
<dbReference type="PANTHER" id="PTHR32261">
    <property type="entry name" value="CALCIUM HOMEOSTASIS MODULATOR PROTEIN"/>
    <property type="match status" value="1"/>
</dbReference>
<name>A0AAD9K322_9ANNE</name>
<dbReference type="GO" id="GO:1904669">
    <property type="term" value="P:ATP export"/>
    <property type="evidence" value="ECO:0007669"/>
    <property type="project" value="UniProtKB-ARBA"/>
</dbReference>
<feature type="region of interest" description="Disordered" evidence="9">
    <location>
        <begin position="304"/>
        <end position="357"/>
    </location>
</feature>
<feature type="compositionally biased region" description="Basic residues" evidence="9">
    <location>
        <begin position="331"/>
        <end position="345"/>
    </location>
</feature>
<feature type="compositionally biased region" description="Polar residues" evidence="9">
    <location>
        <begin position="304"/>
        <end position="314"/>
    </location>
</feature>
<evidence type="ECO:0000256" key="5">
    <source>
        <dbReference type="ARBA" id="ARBA00022989"/>
    </source>
</evidence>
<evidence type="ECO:0000256" key="6">
    <source>
        <dbReference type="ARBA" id="ARBA00023065"/>
    </source>
</evidence>
<keyword evidence="4 10" id="KW-0812">Transmembrane</keyword>
<dbReference type="AlphaFoldDB" id="A0AAD9K322"/>
<evidence type="ECO:0000256" key="4">
    <source>
        <dbReference type="ARBA" id="ARBA00022692"/>
    </source>
</evidence>
<reference evidence="11" key="1">
    <citation type="journal article" date="2023" name="Mol. Biol. Evol.">
        <title>Third-Generation Sequencing Reveals the Adaptive Role of the Epigenome in Three Deep-Sea Polychaetes.</title>
        <authorList>
            <person name="Perez M."/>
            <person name="Aroh O."/>
            <person name="Sun Y."/>
            <person name="Lan Y."/>
            <person name="Juniper S.K."/>
            <person name="Young C.R."/>
            <person name="Angers B."/>
            <person name="Qian P.Y."/>
        </authorList>
    </citation>
    <scope>NUCLEOTIDE SEQUENCE</scope>
    <source>
        <strain evidence="11">P08H-3</strain>
    </source>
</reference>
<evidence type="ECO:0000313" key="12">
    <source>
        <dbReference type="Proteomes" id="UP001208570"/>
    </source>
</evidence>
<evidence type="ECO:0000256" key="1">
    <source>
        <dbReference type="ARBA" id="ARBA00004141"/>
    </source>
</evidence>
<feature type="transmembrane region" description="Helical" evidence="10">
    <location>
        <begin position="65"/>
        <end position="85"/>
    </location>
</feature>
<accession>A0AAD9K322</accession>
<evidence type="ECO:0000256" key="10">
    <source>
        <dbReference type="SAM" id="Phobius"/>
    </source>
</evidence>
<keyword evidence="12" id="KW-1185">Reference proteome</keyword>
<evidence type="ECO:0000256" key="9">
    <source>
        <dbReference type="SAM" id="MobiDB-lite"/>
    </source>
</evidence>
<dbReference type="Proteomes" id="UP001208570">
    <property type="component" value="Unassembled WGS sequence"/>
</dbReference>
<comment type="similarity">
    <text evidence="2">Belongs to the CALHM family.</text>
</comment>
<dbReference type="GO" id="GO:0005886">
    <property type="term" value="C:plasma membrane"/>
    <property type="evidence" value="ECO:0007669"/>
    <property type="project" value="TreeGrafter"/>
</dbReference>
<proteinExistence type="inferred from homology"/>
<feature type="compositionally biased region" description="Basic and acidic residues" evidence="9">
    <location>
        <begin position="315"/>
        <end position="329"/>
    </location>
</feature>
<keyword evidence="7 10" id="KW-0472">Membrane</keyword>
<evidence type="ECO:0000313" key="11">
    <source>
        <dbReference type="EMBL" id="KAK2164028.1"/>
    </source>
</evidence>
<organism evidence="11 12">
    <name type="scientific">Paralvinella palmiformis</name>
    <dbReference type="NCBI Taxonomy" id="53620"/>
    <lineage>
        <taxon>Eukaryota</taxon>
        <taxon>Metazoa</taxon>
        <taxon>Spiralia</taxon>
        <taxon>Lophotrochozoa</taxon>
        <taxon>Annelida</taxon>
        <taxon>Polychaeta</taxon>
        <taxon>Sedentaria</taxon>
        <taxon>Canalipalpata</taxon>
        <taxon>Terebellida</taxon>
        <taxon>Terebelliformia</taxon>
        <taxon>Alvinellidae</taxon>
        <taxon>Paralvinella</taxon>
    </lineage>
</organism>
<dbReference type="InterPro" id="IPR029569">
    <property type="entry name" value="CALHM"/>
</dbReference>
<keyword evidence="3" id="KW-0813">Transport</keyword>
<comment type="caution">
    <text evidence="11">The sequence shown here is derived from an EMBL/GenBank/DDBJ whole genome shotgun (WGS) entry which is preliminary data.</text>
</comment>
<evidence type="ECO:0000256" key="3">
    <source>
        <dbReference type="ARBA" id="ARBA00022448"/>
    </source>
</evidence>
<comment type="subcellular location">
    <subcellularLocation>
        <location evidence="1">Membrane</location>
        <topology evidence="1">Multi-pass membrane protein</topology>
    </subcellularLocation>
</comment>
<dbReference type="GO" id="GO:0005261">
    <property type="term" value="F:monoatomic cation channel activity"/>
    <property type="evidence" value="ECO:0007669"/>
    <property type="project" value="TreeGrafter"/>
</dbReference>
<evidence type="ECO:0000256" key="2">
    <source>
        <dbReference type="ARBA" id="ARBA00008497"/>
    </source>
</evidence>
<feature type="transmembrane region" description="Helical" evidence="10">
    <location>
        <begin position="23"/>
        <end position="45"/>
    </location>
</feature>